<keyword evidence="3" id="KW-1185">Reference proteome</keyword>
<gene>
    <name evidence="2" type="primary">acoC2</name>
    <name evidence="2" type="ORF">Psi01_41880</name>
</gene>
<dbReference type="GO" id="GO:0016020">
    <property type="term" value="C:membrane"/>
    <property type="evidence" value="ECO:0007669"/>
    <property type="project" value="TreeGrafter"/>
</dbReference>
<dbReference type="Pfam" id="PF00561">
    <property type="entry name" value="Abhydrolase_1"/>
    <property type="match status" value="1"/>
</dbReference>
<dbReference type="Gene3D" id="2.40.50.100">
    <property type="match status" value="1"/>
</dbReference>
<dbReference type="GO" id="GO:0003824">
    <property type="term" value="F:catalytic activity"/>
    <property type="evidence" value="ECO:0007669"/>
    <property type="project" value="UniProtKB-ARBA"/>
</dbReference>
<evidence type="ECO:0000313" key="3">
    <source>
        <dbReference type="Proteomes" id="UP000619788"/>
    </source>
</evidence>
<feature type="domain" description="Lipoyl-binding" evidence="1">
    <location>
        <begin position="3"/>
        <end position="78"/>
    </location>
</feature>
<dbReference type="NCBIfam" id="NF011457">
    <property type="entry name" value="PRK14875.1"/>
    <property type="match status" value="1"/>
</dbReference>
<dbReference type="InterPro" id="IPR029058">
    <property type="entry name" value="AB_hydrolase_fold"/>
</dbReference>
<name>A0A8J3WL80_9ACTN</name>
<dbReference type="EMBL" id="BOOJ01000033">
    <property type="protein sequence ID" value="GIH93558.1"/>
    <property type="molecule type" value="Genomic_DNA"/>
</dbReference>
<dbReference type="PANTHER" id="PTHR43798:SF33">
    <property type="entry name" value="HYDROLASE, PUTATIVE (AFU_ORTHOLOGUE AFUA_2G14860)-RELATED"/>
    <property type="match status" value="1"/>
</dbReference>
<dbReference type="CDD" id="cd06849">
    <property type="entry name" value="lipoyl_domain"/>
    <property type="match status" value="1"/>
</dbReference>
<dbReference type="AlphaFoldDB" id="A0A8J3WL80"/>
<dbReference type="RefSeq" id="WP_275424586.1">
    <property type="nucleotide sequence ID" value="NZ_BOOJ01000033.1"/>
</dbReference>
<dbReference type="Gene3D" id="3.40.50.1820">
    <property type="entry name" value="alpha/beta hydrolase"/>
    <property type="match status" value="1"/>
</dbReference>
<dbReference type="PANTHER" id="PTHR43798">
    <property type="entry name" value="MONOACYLGLYCEROL LIPASE"/>
    <property type="match status" value="1"/>
</dbReference>
<accession>A0A8J3WL80</accession>
<proteinExistence type="predicted"/>
<evidence type="ECO:0000259" key="1">
    <source>
        <dbReference type="PROSITE" id="PS50968"/>
    </source>
</evidence>
<dbReference type="Pfam" id="PF00364">
    <property type="entry name" value="Biotin_lipoyl"/>
    <property type="match status" value="1"/>
</dbReference>
<dbReference type="SUPFAM" id="SSF51230">
    <property type="entry name" value="Single hybrid motif"/>
    <property type="match status" value="1"/>
</dbReference>
<sequence length="368" mass="38030">MTVRGLAVPKWGLSMTTGRILAWLVSEGAEVEEGTELAEIDTDKINGVLESPWPGVVRRIVAPVGATVPVGAVIAVIAPAGAAEEEVERVAAEARERLAAGVVPEESGAVFGTVEVEGRQICYATLGEGPEVIVLVHGYGGDKDSWLFVQEPLARRHTVHAIDLPGHGGSGKRVEDFESLTGAVAGFLDAIGAPPAHLVGHSLGGAVVAAVAAARPDRVRSLTLVAPAGFGTEIDAGYVRAFAAASSRRELKPQLGKLFADPGQVTGRLVDDLLRYKRLDGVAEALKTVSESMLDGDRQAIDVTALHAGLAVPTVVMWGGSDRILPYGGAGRPPGVRLVDGAGHMVHMEAPAAVVAAVEESVEAADST</sequence>
<dbReference type="InterPro" id="IPR000089">
    <property type="entry name" value="Biotin_lipoyl"/>
</dbReference>
<dbReference type="InterPro" id="IPR050266">
    <property type="entry name" value="AB_hydrolase_sf"/>
</dbReference>
<dbReference type="PRINTS" id="PR00111">
    <property type="entry name" value="ABHYDROLASE"/>
</dbReference>
<dbReference type="Proteomes" id="UP000619788">
    <property type="component" value="Unassembled WGS sequence"/>
</dbReference>
<dbReference type="PROSITE" id="PS50968">
    <property type="entry name" value="BIOTINYL_LIPOYL"/>
    <property type="match status" value="1"/>
</dbReference>
<dbReference type="SUPFAM" id="SSF53474">
    <property type="entry name" value="alpha/beta-Hydrolases"/>
    <property type="match status" value="1"/>
</dbReference>
<reference evidence="2 3" key="1">
    <citation type="submission" date="2021-01" db="EMBL/GenBank/DDBJ databases">
        <title>Whole genome shotgun sequence of Planobispora siamensis NBRC 107568.</title>
        <authorList>
            <person name="Komaki H."/>
            <person name="Tamura T."/>
        </authorList>
    </citation>
    <scope>NUCLEOTIDE SEQUENCE [LARGE SCALE GENOMIC DNA]</scope>
    <source>
        <strain evidence="2 3">NBRC 107568</strain>
    </source>
</reference>
<dbReference type="InterPro" id="IPR011053">
    <property type="entry name" value="Single_hybrid_motif"/>
</dbReference>
<protein>
    <submittedName>
        <fullName evidence="2">Acetoin dehydrogenase dihydrolipoyllysine-residue acetyltransferase subunit</fullName>
    </submittedName>
</protein>
<evidence type="ECO:0000313" key="2">
    <source>
        <dbReference type="EMBL" id="GIH93558.1"/>
    </source>
</evidence>
<organism evidence="2 3">
    <name type="scientific">Planobispora siamensis</name>
    <dbReference type="NCBI Taxonomy" id="936338"/>
    <lineage>
        <taxon>Bacteria</taxon>
        <taxon>Bacillati</taxon>
        <taxon>Actinomycetota</taxon>
        <taxon>Actinomycetes</taxon>
        <taxon>Streptosporangiales</taxon>
        <taxon>Streptosporangiaceae</taxon>
        <taxon>Planobispora</taxon>
    </lineage>
</organism>
<dbReference type="InterPro" id="IPR000073">
    <property type="entry name" value="AB_hydrolase_1"/>
</dbReference>
<comment type="caution">
    <text evidence="2">The sequence shown here is derived from an EMBL/GenBank/DDBJ whole genome shotgun (WGS) entry which is preliminary data.</text>
</comment>